<evidence type="ECO:0000313" key="3">
    <source>
        <dbReference type="Proteomes" id="UP000253664"/>
    </source>
</evidence>
<feature type="compositionally biased region" description="Polar residues" evidence="1">
    <location>
        <begin position="46"/>
        <end position="57"/>
    </location>
</feature>
<evidence type="ECO:0000313" key="2">
    <source>
        <dbReference type="EMBL" id="RCI09274.1"/>
    </source>
</evidence>
<keyword evidence="3" id="KW-1185">Reference proteome</keyword>
<dbReference type="AlphaFoldDB" id="A0A367L4C0"/>
<name>A0A367L4C0_9HYPO</name>
<organism evidence="2 3">
    <name type="scientific">Ophiocordyceps polyrhachis-furcata BCC 54312</name>
    <dbReference type="NCBI Taxonomy" id="1330021"/>
    <lineage>
        <taxon>Eukaryota</taxon>
        <taxon>Fungi</taxon>
        <taxon>Dikarya</taxon>
        <taxon>Ascomycota</taxon>
        <taxon>Pezizomycotina</taxon>
        <taxon>Sordariomycetes</taxon>
        <taxon>Hypocreomycetidae</taxon>
        <taxon>Hypocreales</taxon>
        <taxon>Ophiocordycipitaceae</taxon>
        <taxon>Ophiocordyceps</taxon>
    </lineage>
</organism>
<sequence length="133" mass="14179">MSRSRMPLILGTAAIGGIGYYLYNAGGNAKVAEDKFQNDVHRASANIKSQLPTTSSSDKTEKDLRRYGSDAGAKIDDALAEADKQASKIKSNAEAYARDIRAEANKSIDKFDSKVEEGAAKAKSGVSSWFGGK</sequence>
<comment type="caution">
    <text evidence="2">The sequence shown here is derived from an EMBL/GenBank/DDBJ whole genome shotgun (WGS) entry which is preliminary data.</text>
</comment>
<dbReference type="OrthoDB" id="5355126at2759"/>
<gene>
    <name evidence="2" type="ORF">L249_1539</name>
</gene>
<accession>A0A367L4C0</accession>
<evidence type="ECO:0008006" key="4">
    <source>
        <dbReference type="Google" id="ProtNLM"/>
    </source>
</evidence>
<protein>
    <recommendedName>
        <fullName evidence="4">Calcofluor white hypersensitive protein</fullName>
    </recommendedName>
</protein>
<feature type="region of interest" description="Disordered" evidence="1">
    <location>
        <begin position="43"/>
        <end position="65"/>
    </location>
</feature>
<reference evidence="2 3" key="1">
    <citation type="journal article" date="2015" name="BMC Genomics">
        <title>Insights from the genome of Ophiocordyceps polyrhachis-furcata to pathogenicity and host specificity in insect fungi.</title>
        <authorList>
            <person name="Wichadakul D."/>
            <person name="Kobmoo N."/>
            <person name="Ingsriswang S."/>
            <person name="Tangphatsornruang S."/>
            <person name="Chantasingh D."/>
            <person name="Luangsa-ard J.J."/>
            <person name="Eurwilaichitr L."/>
        </authorList>
    </citation>
    <scope>NUCLEOTIDE SEQUENCE [LARGE SCALE GENOMIC DNA]</scope>
    <source>
        <strain evidence="2 3">BCC 54312</strain>
    </source>
</reference>
<dbReference type="EMBL" id="LKCN02000016">
    <property type="protein sequence ID" value="RCI09274.1"/>
    <property type="molecule type" value="Genomic_DNA"/>
</dbReference>
<proteinExistence type="predicted"/>
<evidence type="ECO:0000256" key="1">
    <source>
        <dbReference type="SAM" id="MobiDB-lite"/>
    </source>
</evidence>
<dbReference type="Proteomes" id="UP000253664">
    <property type="component" value="Unassembled WGS sequence"/>
</dbReference>